<dbReference type="PANTHER" id="PTHR43133">
    <property type="entry name" value="RNA POLYMERASE ECF-TYPE SIGMA FACTO"/>
    <property type="match status" value="1"/>
</dbReference>
<dbReference type="InterPro" id="IPR036388">
    <property type="entry name" value="WH-like_DNA-bd_sf"/>
</dbReference>
<evidence type="ECO:0000256" key="4">
    <source>
        <dbReference type="ARBA" id="ARBA00023163"/>
    </source>
</evidence>
<sequence length="203" mass="23595">MVTEHAGGSFEKKFKIFAVDKDDLLKRLKKGQVKALEQMYKSYWEALFDDALIRTQNEDVAKDIVQEVFISIWEKRRDLNIKGSIEGYLHQAVKYRVINFFRNELTAGSHYQELKHTQAAAQPSPDQQLMAKELQGQVNEAIASLPEKMRLIFMLSRTEQKSIDEISLELSLSKQTIKNQLSIATRILKEKFSYLLFILSLFY</sequence>
<evidence type="ECO:0000256" key="3">
    <source>
        <dbReference type="ARBA" id="ARBA00023082"/>
    </source>
</evidence>
<dbReference type="Proteomes" id="UP000293347">
    <property type="component" value="Unassembled WGS sequence"/>
</dbReference>
<dbReference type="NCBIfam" id="TIGR02985">
    <property type="entry name" value="Sig70_bacteroi1"/>
    <property type="match status" value="1"/>
</dbReference>
<dbReference type="Gene3D" id="1.10.10.10">
    <property type="entry name" value="Winged helix-like DNA-binding domain superfamily/Winged helix DNA-binding domain"/>
    <property type="match status" value="1"/>
</dbReference>
<keyword evidence="3" id="KW-0731">Sigma factor</keyword>
<keyword evidence="8" id="KW-1185">Reference proteome</keyword>
<dbReference type="InterPro" id="IPR014284">
    <property type="entry name" value="RNA_pol_sigma-70_dom"/>
</dbReference>
<feature type="domain" description="RNA polymerase sigma-70 region 2" evidence="5">
    <location>
        <begin position="55"/>
        <end position="103"/>
    </location>
</feature>
<evidence type="ECO:0000313" key="7">
    <source>
        <dbReference type="EMBL" id="TCC98911.1"/>
    </source>
</evidence>
<comment type="caution">
    <text evidence="7">The sequence shown here is derived from an EMBL/GenBank/DDBJ whole genome shotgun (WGS) entry which is preliminary data.</text>
</comment>
<dbReference type="InterPro" id="IPR007627">
    <property type="entry name" value="RNA_pol_sigma70_r2"/>
</dbReference>
<dbReference type="InterPro" id="IPR014327">
    <property type="entry name" value="RNA_pol_sigma70_bacteroid"/>
</dbReference>
<evidence type="ECO:0000313" key="8">
    <source>
        <dbReference type="Proteomes" id="UP000293347"/>
    </source>
</evidence>
<dbReference type="InterPro" id="IPR039425">
    <property type="entry name" value="RNA_pol_sigma-70-like"/>
</dbReference>
<dbReference type="Gene3D" id="1.10.1740.10">
    <property type="match status" value="1"/>
</dbReference>
<dbReference type="Pfam" id="PF08281">
    <property type="entry name" value="Sigma70_r4_2"/>
    <property type="match status" value="1"/>
</dbReference>
<dbReference type="InterPro" id="IPR013249">
    <property type="entry name" value="RNA_pol_sigma70_r4_t2"/>
</dbReference>
<gene>
    <name evidence="7" type="ORF">EZ437_17360</name>
</gene>
<reference evidence="7 8" key="1">
    <citation type="submission" date="2019-02" db="EMBL/GenBank/DDBJ databases">
        <title>Pedobacter sp. RP-1-14 sp. nov., isolated from Arctic soil.</title>
        <authorList>
            <person name="Dahal R.H."/>
        </authorList>
    </citation>
    <scope>NUCLEOTIDE SEQUENCE [LARGE SCALE GENOMIC DNA]</scope>
    <source>
        <strain evidence="7 8">RP-1-14</strain>
    </source>
</reference>
<dbReference type="SUPFAM" id="SSF88659">
    <property type="entry name" value="Sigma3 and sigma4 domains of RNA polymerase sigma factors"/>
    <property type="match status" value="1"/>
</dbReference>
<evidence type="ECO:0000256" key="1">
    <source>
        <dbReference type="ARBA" id="ARBA00010641"/>
    </source>
</evidence>
<evidence type="ECO:0000259" key="6">
    <source>
        <dbReference type="Pfam" id="PF08281"/>
    </source>
</evidence>
<dbReference type="AlphaFoldDB" id="A0A4R0NEN9"/>
<keyword evidence="4" id="KW-0804">Transcription</keyword>
<keyword evidence="2" id="KW-0805">Transcription regulation</keyword>
<dbReference type="NCBIfam" id="TIGR02937">
    <property type="entry name" value="sigma70-ECF"/>
    <property type="match status" value="1"/>
</dbReference>
<evidence type="ECO:0000256" key="2">
    <source>
        <dbReference type="ARBA" id="ARBA00023015"/>
    </source>
</evidence>
<dbReference type="InterPro" id="IPR013325">
    <property type="entry name" value="RNA_pol_sigma_r2"/>
</dbReference>
<organism evidence="7 8">
    <name type="scientific">Pedobacter psychroterrae</name>
    <dbReference type="NCBI Taxonomy" id="2530453"/>
    <lineage>
        <taxon>Bacteria</taxon>
        <taxon>Pseudomonadati</taxon>
        <taxon>Bacteroidota</taxon>
        <taxon>Sphingobacteriia</taxon>
        <taxon>Sphingobacteriales</taxon>
        <taxon>Sphingobacteriaceae</taxon>
        <taxon>Pedobacter</taxon>
    </lineage>
</organism>
<dbReference type="InterPro" id="IPR013324">
    <property type="entry name" value="RNA_pol_sigma_r3/r4-like"/>
</dbReference>
<accession>A0A4R0NEN9</accession>
<feature type="domain" description="RNA polymerase sigma factor 70 region 4 type 2" evidence="6">
    <location>
        <begin position="137"/>
        <end position="182"/>
    </location>
</feature>
<dbReference type="GO" id="GO:0003677">
    <property type="term" value="F:DNA binding"/>
    <property type="evidence" value="ECO:0007669"/>
    <property type="project" value="InterPro"/>
</dbReference>
<dbReference type="GO" id="GO:0016987">
    <property type="term" value="F:sigma factor activity"/>
    <property type="evidence" value="ECO:0007669"/>
    <property type="project" value="UniProtKB-KW"/>
</dbReference>
<dbReference type="EMBL" id="SJSL01000006">
    <property type="protein sequence ID" value="TCC98911.1"/>
    <property type="molecule type" value="Genomic_DNA"/>
</dbReference>
<name>A0A4R0NEN9_9SPHI</name>
<dbReference type="OrthoDB" id="1100095at2"/>
<comment type="similarity">
    <text evidence="1">Belongs to the sigma-70 factor family. ECF subfamily.</text>
</comment>
<dbReference type="GO" id="GO:0006352">
    <property type="term" value="P:DNA-templated transcription initiation"/>
    <property type="evidence" value="ECO:0007669"/>
    <property type="project" value="InterPro"/>
</dbReference>
<protein>
    <submittedName>
        <fullName evidence="7">RNA polymerase sigma-70 factor</fullName>
    </submittedName>
</protein>
<dbReference type="Pfam" id="PF04542">
    <property type="entry name" value="Sigma70_r2"/>
    <property type="match status" value="1"/>
</dbReference>
<proteinExistence type="inferred from homology"/>
<dbReference type="SUPFAM" id="SSF88946">
    <property type="entry name" value="Sigma2 domain of RNA polymerase sigma factors"/>
    <property type="match status" value="1"/>
</dbReference>
<evidence type="ECO:0000259" key="5">
    <source>
        <dbReference type="Pfam" id="PF04542"/>
    </source>
</evidence>
<dbReference type="PANTHER" id="PTHR43133:SF46">
    <property type="entry name" value="RNA POLYMERASE SIGMA-70 FACTOR ECF SUBFAMILY"/>
    <property type="match status" value="1"/>
</dbReference>